<reference evidence="1" key="2">
    <citation type="submission" date="2025-09" db="UniProtKB">
        <authorList>
            <consortium name="Ensembl"/>
        </authorList>
    </citation>
    <scope>IDENTIFICATION</scope>
</reference>
<sequence>TGCVVREHKATPSLARRNKWVDKGIRAAVGTANQECREYLLGLGKQLPPYLQSWRTLCHPVSACVTPNCSQCRWYFWKKTHIPERFEEHREL</sequence>
<keyword evidence="2" id="KW-1185">Reference proteome</keyword>
<evidence type="ECO:0000313" key="1">
    <source>
        <dbReference type="Ensembl" id="ENSANIP00000008516.1"/>
    </source>
</evidence>
<name>A0A8B9MK48_9AVES</name>
<accession>A0A8B9MK48</accession>
<dbReference type="Proteomes" id="UP000694541">
    <property type="component" value="Unplaced"/>
</dbReference>
<dbReference type="Ensembl" id="ENSANIT00000008810.1">
    <property type="protein sequence ID" value="ENSANIP00000008516.1"/>
    <property type="gene ID" value="ENSANIG00000005760.1"/>
</dbReference>
<evidence type="ECO:0000313" key="2">
    <source>
        <dbReference type="Proteomes" id="UP000694541"/>
    </source>
</evidence>
<reference evidence="1" key="1">
    <citation type="submission" date="2025-08" db="UniProtKB">
        <authorList>
            <consortium name="Ensembl"/>
        </authorList>
    </citation>
    <scope>IDENTIFICATION</scope>
</reference>
<protein>
    <submittedName>
        <fullName evidence="1">Uncharacterized protein</fullName>
    </submittedName>
</protein>
<dbReference type="AlphaFoldDB" id="A0A8B9MK48"/>
<organism evidence="1 2">
    <name type="scientific">Accipiter nisus</name>
    <name type="common">Eurasian sparrowhawk</name>
    <dbReference type="NCBI Taxonomy" id="211598"/>
    <lineage>
        <taxon>Eukaryota</taxon>
        <taxon>Metazoa</taxon>
        <taxon>Chordata</taxon>
        <taxon>Craniata</taxon>
        <taxon>Vertebrata</taxon>
        <taxon>Euteleostomi</taxon>
        <taxon>Archelosauria</taxon>
        <taxon>Archosauria</taxon>
        <taxon>Dinosauria</taxon>
        <taxon>Saurischia</taxon>
        <taxon>Theropoda</taxon>
        <taxon>Coelurosauria</taxon>
        <taxon>Aves</taxon>
        <taxon>Neognathae</taxon>
        <taxon>Neoaves</taxon>
        <taxon>Telluraves</taxon>
        <taxon>Accipitrimorphae</taxon>
        <taxon>Accipitriformes</taxon>
        <taxon>Accipitridae</taxon>
        <taxon>Accipitrinae</taxon>
        <taxon>Accipiter</taxon>
    </lineage>
</organism>
<proteinExistence type="predicted"/>